<dbReference type="Proteomes" id="UP000610456">
    <property type="component" value="Unassembled WGS sequence"/>
</dbReference>
<organism evidence="4 5">
    <name type="scientific">Salinimicrobium marinum</name>
    <dbReference type="NCBI Taxonomy" id="680283"/>
    <lineage>
        <taxon>Bacteria</taxon>
        <taxon>Pseudomonadati</taxon>
        <taxon>Bacteroidota</taxon>
        <taxon>Flavobacteriia</taxon>
        <taxon>Flavobacteriales</taxon>
        <taxon>Flavobacteriaceae</taxon>
        <taxon>Salinimicrobium</taxon>
    </lineage>
</organism>
<keyword evidence="5" id="KW-1185">Reference proteome</keyword>
<dbReference type="InterPro" id="IPR046947">
    <property type="entry name" value="LytR-like"/>
</dbReference>
<protein>
    <submittedName>
        <fullName evidence="4">DNA-binding response regulator</fullName>
    </submittedName>
</protein>
<accession>A0A918VXB5</accession>
<reference evidence="4" key="2">
    <citation type="submission" date="2020-09" db="EMBL/GenBank/DDBJ databases">
        <authorList>
            <person name="Sun Q."/>
            <person name="Kim S."/>
        </authorList>
    </citation>
    <scope>NUCLEOTIDE SEQUENCE</scope>
    <source>
        <strain evidence="4">KCTC 12719</strain>
    </source>
</reference>
<feature type="domain" description="HTH LytTR-type" evidence="3">
    <location>
        <begin position="139"/>
        <end position="237"/>
    </location>
</feature>
<evidence type="ECO:0000259" key="2">
    <source>
        <dbReference type="PROSITE" id="PS50110"/>
    </source>
</evidence>
<gene>
    <name evidence="4" type="ORF">GCM10007103_14370</name>
</gene>
<dbReference type="PANTHER" id="PTHR37299">
    <property type="entry name" value="TRANSCRIPTIONAL REGULATOR-RELATED"/>
    <property type="match status" value="1"/>
</dbReference>
<comment type="caution">
    <text evidence="4">The sequence shown here is derived from an EMBL/GenBank/DDBJ whole genome shotgun (WGS) entry which is preliminary data.</text>
</comment>
<evidence type="ECO:0000313" key="4">
    <source>
        <dbReference type="EMBL" id="GHA33949.1"/>
    </source>
</evidence>
<dbReference type="PROSITE" id="PS50930">
    <property type="entry name" value="HTH_LYTTR"/>
    <property type="match status" value="1"/>
</dbReference>
<dbReference type="RefSeq" id="WP_189604041.1">
    <property type="nucleotide sequence ID" value="NZ_BMXB01000003.1"/>
</dbReference>
<dbReference type="Pfam" id="PF04397">
    <property type="entry name" value="LytTR"/>
    <property type="match status" value="1"/>
</dbReference>
<keyword evidence="4" id="KW-0238">DNA-binding</keyword>
<keyword evidence="1" id="KW-0597">Phosphoprotein</keyword>
<dbReference type="Gene3D" id="3.40.50.2300">
    <property type="match status" value="1"/>
</dbReference>
<dbReference type="SUPFAM" id="SSF52172">
    <property type="entry name" value="CheY-like"/>
    <property type="match status" value="1"/>
</dbReference>
<evidence type="ECO:0000259" key="3">
    <source>
        <dbReference type="PROSITE" id="PS50930"/>
    </source>
</evidence>
<reference evidence="4" key="1">
    <citation type="journal article" date="2014" name="Int. J. Syst. Evol. Microbiol.">
        <title>Complete genome sequence of Corynebacterium casei LMG S-19264T (=DSM 44701T), isolated from a smear-ripened cheese.</title>
        <authorList>
            <consortium name="US DOE Joint Genome Institute (JGI-PGF)"/>
            <person name="Walter F."/>
            <person name="Albersmeier A."/>
            <person name="Kalinowski J."/>
            <person name="Ruckert C."/>
        </authorList>
    </citation>
    <scope>NUCLEOTIDE SEQUENCE</scope>
    <source>
        <strain evidence="4">KCTC 12719</strain>
    </source>
</reference>
<dbReference type="PANTHER" id="PTHR37299:SF1">
    <property type="entry name" value="STAGE 0 SPORULATION PROTEIN A HOMOLOG"/>
    <property type="match status" value="1"/>
</dbReference>
<dbReference type="EMBL" id="BMXB01000003">
    <property type="protein sequence ID" value="GHA33949.1"/>
    <property type="molecule type" value="Genomic_DNA"/>
</dbReference>
<evidence type="ECO:0000313" key="5">
    <source>
        <dbReference type="Proteomes" id="UP000610456"/>
    </source>
</evidence>
<dbReference type="SMART" id="SM00448">
    <property type="entry name" value="REC"/>
    <property type="match status" value="1"/>
</dbReference>
<feature type="domain" description="Response regulatory" evidence="2">
    <location>
        <begin position="6"/>
        <end position="117"/>
    </location>
</feature>
<dbReference type="Pfam" id="PF00072">
    <property type="entry name" value="Response_reg"/>
    <property type="match status" value="1"/>
</dbReference>
<dbReference type="InterPro" id="IPR011006">
    <property type="entry name" value="CheY-like_superfamily"/>
</dbReference>
<proteinExistence type="predicted"/>
<sequence>MDNKISCIIVDDEPTAREVIATHLARISHVEVLGSCESAAQAFGLINANKVDLIFLDINMPEISGLSFARSINPELKIIFTTAYREYAVDGFDLQAVDYLLKPISFERLLRAVNTFSSIHFKSGANQFSSEKEFRQDFIFFRADRKMIRINFQDIFYIESLSDYLKIHTRNGSLVIRETISNIEKELPEPDFIRIHRSFIVSLAALDSYTNEHLEVAGKALPISRSYKAAVLEKLEKWAME</sequence>
<dbReference type="Gene3D" id="2.40.50.1020">
    <property type="entry name" value="LytTr DNA-binding domain"/>
    <property type="match status" value="1"/>
</dbReference>
<dbReference type="InterPro" id="IPR001789">
    <property type="entry name" value="Sig_transdc_resp-reg_receiver"/>
</dbReference>
<dbReference type="PROSITE" id="PS50110">
    <property type="entry name" value="RESPONSE_REGULATORY"/>
    <property type="match status" value="1"/>
</dbReference>
<name>A0A918VXB5_9FLAO</name>
<dbReference type="GO" id="GO:0000156">
    <property type="term" value="F:phosphorelay response regulator activity"/>
    <property type="evidence" value="ECO:0007669"/>
    <property type="project" value="InterPro"/>
</dbReference>
<dbReference type="InterPro" id="IPR007492">
    <property type="entry name" value="LytTR_DNA-bd_dom"/>
</dbReference>
<dbReference type="GO" id="GO:0003677">
    <property type="term" value="F:DNA binding"/>
    <property type="evidence" value="ECO:0007669"/>
    <property type="project" value="UniProtKB-KW"/>
</dbReference>
<dbReference type="SMART" id="SM00850">
    <property type="entry name" value="LytTR"/>
    <property type="match status" value="1"/>
</dbReference>
<dbReference type="AlphaFoldDB" id="A0A918VXB5"/>
<feature type="modified residue" description="4-aspartylphosphate" evidence="1">
    <location>
        <position position="57"/>
    </location>
</feature>
<evidence type="ECO:0000256" key="1">
    <source>
        <dbReference type="PROSITE-ProRule" id="PRU00169"/>
    </source>
</evidence>